<keyword evidence="1" id="KW-0346">Stress response</keyword>
<dbReference type="SUPFAM" id="SSF52317">
    <property type="entry name" value="Class I glutamine amidotransferase-like"/>
    <property type="match status" value="1"/>
</dbReference>
<dbReference type="Gene3D" id="3.40.50.880">
    <property type="match status" value="1"/>
</dbReference>
<evidence type="ECO:0000259" key="5">
    <source>
        <dbReference type="Pfam" id="PF01965"/>
    </source>
</evidence>
<dbReference type="eggNOG" id="COG0693">
    <property type="taxonomic scope" value="Bacteria"/>
</dbReference>
<evidence type="ECO:0000256" key="1">
    <source>
        <dbReference type="ARBA" id="ARBA00023016"/>
    </source>
</evidence>
<evidence type="ECO:0000256" key="2">
    <source>
        <dbReference type="ARBA" id="ARBA00023239"/>
    </source>
</evidence>
<feature type="domain" description="DJ-1/PfpI" evidence="5">
    <location>
        <begin position="52"/>
        <end position="253"/>
    </location>
</feature>
<evidence type="ECO:0000313" key="6">
    <source>
        <dbReference type="EMBL" id="GAA15115.1"/>
    </source>
</evidence>
<dbReference type="CDD" id="cd03141">
    <property type="entry name" value="GATase1_Hsp31_like"/>
    <property type="match status" value="1"/>
</dbReference>
<keyword evidence="2" id="KW-0456">Lyase</keyword>
<comment type="similarity">
    <text evidence="3">Belongs to the peptidase C56 family. HSP31-like subfamily.</text>
</comment>
<feature type="region of interest" description="Disordered" evidence="4">
    <location>
        <begin position="1"/>
        <end position="24"/>
    </location>
</feature>
<dbReference type="AlphaFoldDB" id="F9W2M6"/>
<accession>F9W2M6</accession>
<dbReference type="STRING" id="1027371.GOALK_120_01710"/>
<proteinExistence type="inferred from homology"/>
<dbReference type="Pfam" id="PF01965">
    <property type="entry name" value="DJ-1_PfpI"/>
    <property type="match status" value="1"/>
</dbReference>
<comment type="caution">
    <text evidence="6">The sequence shown here is derived from an EMBL/GenBank/DDBJ whole genome shotgun (WGS) entry which is preliminary data.</text>
</comment>
<gene>
    <name evidence="6" type="ORF">GOALK_120_01710</name>
</gene>
<dbReference type="GO" id="GO:0005737">
    <property type="term" value="C:cytoplasm"/>
    <property type="evidence" value="ECO:0007669"/>
    <property type="project" value="TreeGrafter"/>
</dbReference>
<dbReference type="PANTHER" id="PTHR48094:SF11">
    <property type="entry name" value="GLUTATHIONE-INDEPENDENT GLYOXALASE HSP31-RELATED"/>
    <property type="match status" value="1"/>
</dbReference>
<organism evidence="6 7">
    <name type="scientific">Gordonia alkanivorans NBRC 16433</name>
    <dbReference type="NCBI Taxonomy" id="1027371"/>
    <lineage>
        <taxon>Bacteria</taxon>
        <taxon>Bacillati</taxon>
        <taxon>Actinomycetota</taxon>
        <taxon>Actinomycetes</taxon>
        <taxon>Mycobacteriales</taxon>
        <taxon>Gordoniaceae</taxon>
        <taxon>Gordonia</taxon>
    </lineage>
</organism>
<sequence length="263" mass="27824">MGEVSGTHRAQLTRPGSPQPKERKMTHNILFVMTGADAWTLNDGSSHKTGFWAEEAVAPLEVFREAGYPVTVATPGGVRPPVDEGSLSPDAVGSVERAEEIRNVLDTAPELQKPIALTDVNVADYDAVFVPGGHGPMEDLAVDADAGALLIAADQAKKTIGIVCHGPAILLAAKGEDGVNVFSGRTVTCFGNAEEQQAGLADKAPWLLENRLTHEGFKVTLGLPWTVHTQADGNLLTGQNPASSEKLAREVLHRVKKVAEESA</sequence>
<evidence type="ECO:0000313" key="7">
    <source>
        <dbReference type="Proteomes" id="UP000003558"/>
    </source>
</evidence>
<dbReference type="InterPro" id="IPR029062">
    <property type="entry name" value="Class_I_gatase-like"/>
</dbReference>
<name>F9W2M6_9ACTN</name>
<protein>
    <recommendedName>
        <fullName evidence="5">DJ-1/PfpI domain-containing protein</fullName>
    </recommendedName>
</protein>
<dbReference type="Proteomes" id="UP000003558">
    <property type="component" value="Unassembled WGS sequence"/>
</dbReference>
<evidence type="ECO:0000256" key="4">
    <source>
        <dbReference type="SAM" id="MobiDB-lite"/>
    </source>
</evidence>
<dbReference type="GO" id="GO:0019172">
    <property type="term" value="F:glyoxalase III activity"/>
    <property type="evidence" value="ECO:0007669"/>
    <property type="project" value="TreeGrafter"/>
</dbReference>
<dbReference type="InterPro" id="IPR002818">
    <property type="entry name" value="DJ-1/PfpI"/>
</dbReference>
<reference evidence="6 7" key="1">
    <citation type="submission" date="2011-05" db="EMBL/GenBank/DDBJ databases">
        <title>Whole genome shotgun sequence of Gordonia alkanivorans NBRC 16433.</title>
        <authorList>
            <person name="Hosoyama A."/>
            <person name="Nakamura S."/>
            <person name="Takarada H."/>
            <person name="Tsuchikane K."/>
            <person name="Yamazaki S."/>
            <person name="Fujita N."/>
        </authorList>
    </citation>
    <scope>NUCLEOTIDE SEQUENCE [LARGE SCALE GENOMIC DNA]</scope>
    <source>
        <strain evidence="6 7">NBRC 16433</strain>
    </source>
</reference>
<dbReference type="GO" id="GO:0019243">
    <property type="term" value="P:methylglyoxal catabolic process to D-lactate via S-lactoyl-glutathione"/>
    <property type="evidence" value="ECO:0007669"/>
    <property type="project" value="TreeGrafter"/>
</dbReference>
<dbReference type="InterPro" id="IPR050325">
    <property type="entry name" value="Prot/Nucl_acid_deglycase"/>
</dbReference>
<dbReference type="PANTHER" id="PTHR48094">
    <property type="entry name" value="PROTEIN/NUCLEIC ACID DEGLYCASE DJ-1-RELATED"/>
    <property type="match status" value="1"/>
</dbReference>
<dbReference type="EMBL" id="BACI01000120">
    <property type="protein sequence ID" value="GAA15115.1"/>
    <property type="molecule type" value="Genomic_DNA"/>
</dbReference>
<evidence type="ECO:0000256" key="3">
    <source>
        <dbReference type="ARBA" id="ARBA00038493"/>
    </source>
</evidence>